<evidence type="ECO:0000313" key="5">
    <source>
        <dbReference type="Proteomes" id="UP001179280"/>
    </source>
</evidence>
<evidence type="ECO:0000259" key="3">
    <source>
        <dbReference type="Pfam" id="PF17853"/>
    </source>
</evidence>
<feature type="domain" description="PucR C-terminal helix-turn-helix" evidence="2">
    <location>
        <begin position="348"/>
        <end position="405"/>
    </location>
</feature>
<dbReference type="InterPro" id="IPR041522">
    <property type="entry name" value="CdaR_GGDEF"/>
</dbReference>
<comment type="similarity">
    <text evidence="1">Belongs to the CdaR family.</text>
</comment>
<dbReference type="PANTHER" id="PTHR33744">
    <property type="entry name" value="CARBOHYDRATE DIACID REGULATOR"/>
    <property type="match status" value="1"/>
</dbReference>
<name>A0ABS2T2N3_9BACI</name>
<accession>A0ABS2T2N3</accession>
<feature type="domain" description="CdaR GGDEF-like" evidence="3">
    <location>
        <begin position="167"/>
        <end position="292"/>
    </location>
</feature>
<organism evidence="4 5">
    <name type="scientific">Shouchella xiaoxiensis</name>
    <dbReference type="NCBI Taxonomy" id="766895"/>
    <lineage>
        <taxon>Bacteria</taxon>
        <taxon>Bacillati</taxon>
        <taxon>Bacillota</taxon>
        <taxon>Bacilli</taxon>
        <taxon>Bacillales</taxon>
        <taxon>Bacillaceae</taxon>
        <taxon>Shouchella</taxon>
    </lineage>
</organism>
<protein>
    <submittedName>
        <fullName evidence="4">DNA-binding PucR family transcriptional regulator</fullName>
    </submittedName>
</protein>
<comment type="caution">
    <text evidence="4">The sequence shown here is derived from an EMBL/GenBank/DDBJ whole genome shotgun (WGS) entry which is preliminary data.</text>
</comment>
<sequence length="411" mass="47599">MTNVPTHLFNQPFDSLDDFADAISEHLHCPVTIEDSNHQLLAYSSHEDETDAARISTIIGRRVPERVINRFWKDGVIPTLNKSDEPLVIPTINEIGLGNRVAISIRKNEEVLGYIWVLEVGRSLTNQDLADLKIAALKARNQLLQLNLQTKRKERNDQELLWQMMTGDVSDQTSIKSHLQRLGLKHNHALAIMVFSFESITKAQYRQLTYATKTLQRIDILIQTLDENEFILLVSPNSVTDFDMEAREFIHTFSEQVKERFQLSILAAGCSYPKESFDDVKTSYKEARTVIQLKQLFKRELHKSFFYHELGVFRYIDILKRSNETKELATNHAIQKLQAYDQEHRANLLETLEAVLDREDNMAEAAKLLHCHVNTLNYRLKRIKEITLIDIKDPVQKIGIYLDMKLFRNGK</sequence>
<dbReference type="Proteomes" id="UP001179280">
    <property type="component" value="Unassembled WGS sequence"/>
</dbReference>
<reference evidence="4" key="1">
    <citation type="submission" date="2021-01" db="EMBL/GenBank/DDBJ databases">
        <title>Genomic Encyclopedia of Type Strains, Phase IV (KMG-IV): sequencing the most valuable type-strain genomes for metagenomic binning, comparative biology and taxonomic classification.</title>
        <authorList>
            <person name="Goeker M."/>
        </authorList>
    </citation>
    <scope>NUCLEOTIDE SEQUENCE</scope>
    <source>
        <strain evidence="4">DSM 21943</strain>
    </source>
</reference>
<dbReference type="EMBL" id="JAFBCV010000016">
    <property type="protein sequence ID" value="MBM7840732.1"/>
    <property type="molecule type" value="Genomic_DNA"/>
</dbReference>
<dbReference type="Pfam" id="PF17853">
    <property type="entry name" value="GGDEF_2"/>
    <property type="match status" value="1"/>
</dbReference>
<dbReference type="RefSeq" id="WP_204468513.1">
    <property type="nucleotide sequence ID" value="NZ_JAFBCV010000016.1"/>
</dbReference>
<gene>
    <name evidence="4" type="ORF">JOC54_004025</name>
</gene>
<dbReference type="PANTHER" id="PTHR33744:SF1">
    <property type="entry name" value="DNA-BINDING TRANSCRIPTIONAL ACTIVATOR ADER"/>
    <property type="match status" value="1"/>
</dbReference>
<keyword evidence="4" id="KW-0238">DNA-binding</keyword>
<dbReference type="GO" id="GO:0003677">
    <property type="term" value="F:DNA binding"/>
    <property type="evidence" value="ECO:0007669"/>
    <property type="project" value="UniProtKB-KW"/>
</dbReference>
<evidence type="ECO:0000256" key="1">
    <source>
        <dbReference type="ARBA" id="ARBA00006754"/>
    </source>
</evidence>
<dbReference type="Pfam" id="PF13556">
    <property type="entry name" value="HTH_30"/>
    <property type="match status" value="1"/>
</dbReference>
<evidence type="ECO:0000313" key="4">
    <source>
        <dbReference type="EMBL" id="MBM7840732.1"/>
    </source>
</evidence>
<keyword evidence="5" id="KW-1185">Reference proteome</keyword>
<evidence type="ECO:0000259" key="2">
    <source>
        <dbReference type="Pfam" id="PF13556"/>
    </source>
</evidence>
<dbReference type="InterPro" id="IPR025736">
    <property type="entry name" value="PucR_C-HTH_dom"/>
</dbReference>
<dbReference type="InterPro" id="IPR051448">
    <property type="entry name" value="CdaR-like_regulators"/>
</dbReference>
<proteinExistence type="inferred from homology"/>
<dbReference type="Gene3D" id="1.10.10.2840">
    <property type="entry name" value="PucR C-terminal helix-turn-helix domain"/>
    <property type="match status" value="1"/>
</dbReference>
<dbReference type="InterPro" id="IPR042070">
    <property type="entry name" value="PucR_C-HTH_sf"/>
</dbReference>